<feature type="transmembrane region" description="Helical" evidence="1">
    <location>
        <begin position="43"/>
        <end position="60"/>
    </location>
</feature>
<evidence type="ECO:0000313" key="3">
    <source>
        <dbReference type="Proteomes" id="UP000812277"/>
    </source>
</evidence>
<keyword evidence="1" id="KW-0812">Transmembrane</keyword>
<sequence>MYNTPRTDFNADNDYRYSNANYNNANYNNANYRAAAVADNDNNFSWGWLGLLGLIGLAGLRSKDRERT</sequence>
<proteinExistence type="predicted"/>
<gene>
    <name evidence="2" type="ORF">K0T92_01290</name>
</gene>
<dbReference type="NCBIfam" id="NF041742">
    <property type="entry name" value="WGxxGxxG_fam"/>
    <property type="match status" value="1"/>
</dbReference>
<accession>A0ABS7D0B9</accession>
<keyword evidence="1" id="KW-1133">Transmembrane helix</keyword>
<keyword evidence="3" id="KW-1185">Reference proteome</keyword>
<evidence type="ECO:0000313" key="2">
    <source>
        <dbReference type="EMBL" id="MBW7473374.1"/>
    </source>
</evidence>
<reference evidence="2 3" key="1">
    <citation type="submission" date="2021-07" db="EMBL/GenBank/DDBJ databases">
        <title>Paenibacillus radiodurans sp. nov., isolated from the southeastern edge of Tengger Desert.</title>
        <authorList>
            <person name="Zhang G."/>
        </authorList>
    </citation>
    <scope>NUCLEOTIDE SEQUENCE [LARGE SCALE GENOMIC DNA]</scope>
    <source>
        <strain evidence="2 3">DT7-4</strain>
    </source>
</reference>
<comment type="caution">
    <text evidence="2">The sequence shown here is derived from an EMBL/GenBank/DDBJ whole genome shotgun (WGS) entry which is preliminary data.</text>
</comment>
<organism evidence="2 3">
    <name type="scientific">Paenibacillus oenotherae</name>
    <dbReference type="NCBI Taxonomy" id="1435645"/>
    <lineage>
        <taxon>Bacteria</taxon>
        <taxon>Bacillati</taxon>
        <taxon>Bacillota</taxon>
        <taxon>Bacilli</taxon>
        <taxon>Bacillales</taxon>
        <taxon>Paenibacillaceae</taxon>
        <taxon>Paenibacillus</taxon>
    </lineage>
</organism>
<name>A0ABS7D0B9_9BACL</name>
<dbReference type="NCBIfam" id="NF038039">
    <property type="entry name" value="WGxxGxxG-CTERM"/>
    <property type="match status" value="1"/>
</dbReference>
<dbReference type="EMBL" id="JAHZIJ010000001">
    <property type="protein sequence ID" value="MBW7473374.1"/>
    <property type="molecule type" value="Genomic_DNA"/>
</dbReference>
<dbReference type="Proteomes" id="UP000812277">
    <property type="component" value="Unassembled WGS sequence"/>
</dbReference>
<evidence type="ECO:0000256" key="1">
    <source>
        <dbReference type="SAM" id="Phobius"/>
    </source>
</evidence>
<keyword evidence="1" id="KW-0472">Membrane</keyword>
<protein>
    <submittedName>
        <fullName evidence="2">WGxxGxxG-CTERM domain-containing protein</fullName>
    </submittedName>
</protein>